<comment type="caution">
    <text evidence="4">The sequence shown here is derived from an EMBL/GenBank/DDBJ whole genome shotgun (WGS) entry which is preliminary data.</text>
</comment>
<keyword evidence="5" id="KW-1185">Reference proteome</keyword>
<evidence type="ECO:0000313" key="4">
    <source>
        <dbReference type="EMBL" id="MEV4683793.1"/>
    </source>
</evidence>
<dbReference type="InterPro" id="IPR046253">
    <property type="entry name" value="DUF6286"/>
</dbReference>
<reference evidence="4 5" key="1">
    <citation type="submission" date="2024-06" db="EMBL/GenBank/DDBJ databases">
        <title>The Natural Products Discovery Center: Release of the First 8490 Sequenced Strains for Exploring Actinobacteria Biosynthetic Diversity.</title>
        <authorList>
            <person name="Kalkreuter E."/>
            <person name="Kautsar S.A."/>
            <person name="Yang D."/>
            <person name="Bader C.D."/>
            <person name="Teijaro C.N."/>
            <person name="Fluegel L."/>
            <person name="Davis C.M."/>
            <person name="Simpson J.R."/>
            <person name="Lauterbach L."/>
            <person name="Steele A.D."/>
            <person name="Gui C."/>
            <person name="Meng S."/>
            <person name="Li G."/>
            <person name="Viehrig K."/>
            <person name="Ye F."/>
            <person name="Su P."/>
            <person name="Kiefer A.F."/>
            <person name="Nichols A."/>
            <person name="Cepeda A.J."/>
            <person name="Yan W."/>
            <person name="Fan B."/>
            <person name="Jiang Y."/>
            <person name="Adhikari A."/>
            <person name="Zheng C.-J."/>
            <person name="Schuster L."/>
            <person name="Cowan T.M."/>
            <person name="Smanski M.J."/>
            <person name="Chevrette M.G."/>
            <person name="De Carvalho L.P.S."/>
            <person name="Shen B."/>
        </authorList>
    </citation>
    <scope>NUCLEOTIDE SEQUENCE [LARGE SCALE GENOMIC DNA]</scope>
    <source>
        <strain evidence="4 5">NPDC049344</strain>
    </source>
</reference>
<sequence length="230" mass="25053">MTEPDGPAGPEEPARQEREARSSRPVLEMDQSASASAYNPVADDDGGARKAGRFWSVRRVPAGLLALVVVAGAGLLLYDVAAVRADRPAMRWRRWLADHLAEWRLDEIAVLAAAGAVMLLGLWLIVLAVTPGLRALLPMRRDRPHVRAGLRREAAAIVLRDRAMEVSGVQTVQVRMGRSRASVRARAHFRDLDDVRADLDDALGAALEELGLARPPELAVHVGRPPAKKR</sequence>
<feature type="transmembrane region" description="Helical" evidence="2">
    <location>
        <begin position="60"/>
        <end position="78"/>
    </location>
</feature>
<protein>
    <submittedName>
        <fullName evidence="4">DUF6286 domain-containing protein</fullName>
    </submittedName>
</protein>
<evidence type="ECO:0000256" key="2">
    <source>
        <dbReference type="SAM" id="Phobius"/>
    </source>
</evidence>
<accession>A0ABV3I0C9</accession>
<organism evidence="4 5">
    <name type="scientific">Streptomyces kurssanovii</name>
    <dbReference type="NCBI Taxonomy" id="67312"/>
    <lineage>
        <taxon>Bacteria</taxon>
        <taxon>Bacillati</taxon>
        <taxon>Actinomycetota</taxon>
        <taxon>Actinomycetes</taxon>
        <taxon>Kitasatosporales</taxon>
        <taxon>Streptomycetaceae</taxon>
        <taxon>Streptomyces</taxon>
    </lineage>
</organism>
<keyword evidence="2" id="KW-1133">Transmembrane helix</keyword>
<dbReference type="RefSeq" id="WP_364597771.1">
    <property type="nucleotide sequence ID" value="NZ_JBFAQK010000038.1"/>
</dbReference>
<gene>
    <name evidence="4" type="ORF">AB0K36_23755</name>
</gene>
<evidence type="ECO:0000259" key="3">
    <source>
        <dbReference type="Pfam" id="PF19803"/>
    </source>
</evidence>
<name>A0ABV3I0C9_9ACTN</name>
<feature type="domain" description="DUF6286" evidence="3">
    <location>
        <begin position="119"/>
        <end position="222"/>
    </location>
</feature>
<dbReference type="Pfam" id="PF19803">
    <property type="entry name" value="DUF6286"/>
    <property type="match status" value="1"/>
</dbReference>
<feature type="compositionally biased region" description="Low complexity" evidence="1">
    <location>
        <begin position="1"/>
        <end position="11"/>
    </location>
</feature>
<feature type="transmembrane region" description="Helical" evidence="2">
    <location>
        <begin position="108"/>
        <end position="133"/>
    </location>
</feature>
<proteinExistence type="predicted"/>
<evidence type="ECO:0000313" key="5">
    <source>
        <dbReference type="Proteomes" id="UP001552521"/>
    </source>
</evidence>
<feature type="compositionally biased region" description="Basic and acidic residues" evidence="1">
    <location>
        <begin position="12"/>
        <end position="22"/>
    </location>
</feature>
<evidence type="ECO:0000256" key="1">
    <source>
        <dbReference type="SAM" id="MobiDB-lite"/>
    </source>
</evidence>
<dbReference type="EMBL" id="JBFAQK010000038">
    <property type="protein sequence ID" value="MEV4683793.1"/>
    <property type="molecule type" value="Genomic_DNA"/>
</dbReference>
<feature type="region of interest" description="Disordered" evidence="1">
    <location>
        <begin position="1"/>
        <end position="44"/>
    </location>
</feature>
<dbReference type="Proteomes" id="UP001552521">
    <property type="component" value="Unassembled WGS sequence"/>
</dbReference>
<keyword evidence="2" id="KW-0472">Membrane</keyword>
<keyword evidence="2" id="KW-0812">Transmembrane</keyword>